<evidence type="ECO:0000256" key="3">
    <source>
        <dbReference type="RuleBase" id="RU361155"/>
    </source>
</evidence>
<feature type="domain" description="Sulfotransferase" evidence="4">
    <location>
        <begin position="81"/>
        <end position="338"/>
    </location>
</feature>
<dbReference type="Proteomes" id="UP000626092">
    <property type="component" value="Unassembled WGS sequence"/>
</dbReference>
<evidence type="ECO:0000256" key="1">
    <source>
        <dbReference type="ARBA" id="ARBA00005771"/>
    </source>
</evidence>
<protein>
    <recommendedName>
        <fullName evidence="3">Sulfotransferase</fullName>
        <ecNumber evidence="3">2.8.2.-</ecNumber>
    </recommendedName>
</protein>
<dbReference type="OrthoDB" id="205623at2759"/>
<comment type="similarity">
    <text evidence="1 3">Belongs to the sulfotransferase 1 family.</text>
</comment>
<organism evidence="5 6">
    <name type="scientific">Rhododendron simsii</name>
    <name type="common">Sims's rhododendron</name>
    <dbReference type="NCBI Taxonomy" id="118357"/>
    <lineage>
        <taxon>Eukaryota</taxon>
        <taxon>Viridiplantae</taxon>
        <taxon>Streptophyta</taxon>
        <taxon>Embryophyta</taxon>
        <taxon>Tracheophyta</taxon>
        <taxon>Spermatophyta</taxon>
        <taxon>Magnoliopsida</taxon>
        <taxon>eudicotyledons</taxon>
        <taxon>Gunneridae</taxon>
        <taxon>Pentapetalae</taxon>
        <taxon>asterids</taxon>
        <taxon>Ericales</taxon>
        <taxon>Ericaceae</taxon>
        <taxon>Ericoideae</taxon>
        <taxon>Rhodoreae</taxon>
        <taxon>Rhododendron</taxon>
    </lineage>
</organism>
<dbReference type="InterPro" id="IPR000863">
    <property type="entry name" value="Sulfotransferase_dom"/>
</dbReference>
<reference evidence="5" key="1">
    <citation type="submission" date="2019-11" db="EMBL/GenBank/DDBJ databases">
        <authorList>
            <person name="Liu Y."/>
            <person name="Hou J."/>
            <person name="Li T.-Q."/>
            <person name="Guan C.-H."/>
            <person name="Wu X."/>
            <person name="Wu H.-Z."/>
            <person name="Ling F."/>
            <person name="Zhang R."/>
            <person name="Shi X.-G."/>
            <person name="Ren J.-P."/>
            <person name="Chen E.-F."/>
            <person name="Sun J.-M."/>
        </authorList>
    </citation>
    <scope>NUCLEOTIDE SEQUENCE</scope>
    <source>
        <strain evidence="5">Adult_tree_wgs_1</strain>
        <tissue evidence="5">Leaves</tissue>
    </source>
</reference>
<evidence type="ECO:0000259" key="4">
    <source>
        <dbReference type="Pfam" id="PF00685"/>
    </source>
</evidence>
<evidence type="ECO:0000313" key="5">
    <source>
        <dbReference type="EMBL" id="KAF7152533.1"/>
    </source>
</evidence>
<dbReference type="InterPro" id="IPR027417">
    <property type="entry name" value="P-loop_NTPase"/>
</dbReference>
<gene>
    <name evidence="5" type="ORF">RHSIM_Rhsim01G0075500</name>
</gene>
<dbReference type="EC" id="2.8.2.-" evidence="3"/>
<dbReference type="PANTHER" id="PTHR11783">
    <property type="entry name" value="SULFOTRANSFERASE SULT"/>
    <property type="match status" value="1"/>
</dbReference>
<dbReference type="SUPFAM" id="SSF52540">
    <property type="entry name" value="P-loop containing nucleoside triphosphate hydrolases"/>
    <property type="match status" value="1"/>
</dbReference>
<dbReference type="Pfam" id="PF00685">
    <property type="entry name" value="Sulfotransfer_1"/>
    <property type="match status" value="1"/>
</dbReference>
<accession>A0A834M0H8</accession>
<keyword evidence="2 3" id="KW-0808">Transferase</keyword>
<sequence>MAASIPFSSLNKMINKEEERDHESIKMVERSYQRYREIISTLPQEKGWIAENLRLYEGFWYQPMHGLAGAMFAQEHFQARPDDVLLISTPKSGTTWLKAIIFAIMKRTCYTSCTHPLLTTNPHDCVPSFESVLFGKPPVADVDNLPSLRIFATHTPYSSLSKPILDSGCKIVYVCRDPKDVLISMWYFLAKMRSKELPPLSLEEAFDLFSRGIVGFGPFWDHVQGYWKASLECPERIFFITYEEMKRGTFLKVKRLAEFLGQPFSMEEERERVVEEIIELCSFGKLRNLEVNKNVPRNIPHLKNDAFFRKGEVGDWRNYLTPQMVERLDQITNEKLPGLF</sequence>
<dbReference type="AlphaFoldDB" id="A0A834M0H8"/>
<proteinExistence type="inferred from homology"/>
<name>A0A834M0H8_RHOSS</name>
<evidence type="ECO:0000313" key="6">
    <source>
        <dbReference type="Proteomes" id="UP000626092"/>
    </source>
</evidence>
<dbReference type="EMBL" id="WJXA01000001">
    <property type="protein sequence ID" value="KAF7152533.1"/>
    <property type="molecule type" value="Genomic_DNA"/>
</dbReference>
<dbReference type="Gene3D" id="3.40.50.300">
    <property type="entry name" value="P-loop containing nucleotide triphosphate hydrolases"/>
    <property type="match status" value="1"/>
</dbReference>
<comment type="caution">
    <text evidence="5">The sequence shown here is derived from an EMBL/GenBank/DDBJ whole genome shotgun (WGS) entry which is preliminary data.</text>
</comment>
<dbReference type="GO" id="GO:0008146">
    <property type="term" value="F:sulfotransferase activity"/>
    <property type="evidence" value="ECO:0007669"/>
    <property type="project" value="InterPro"/>
</dbReference>
<evidence type="ECO:0000256" key="2">
    <source>
        <dbReference type="ARBA" id="ARBA00022679"/>
    </source>
</evidence>
<keyword evidence="6" id="KW-1185">Reference proteome</keyword>